<gene>
    <name evidence="2" type="ORF">CK203_033622</name>
</gene>
<protein>
    <submittedName>
        <fullName evidence="2">Uncharacterized protein</fullName>
    </submittedName>
</protein>
<dbReference type="Proteomes" id="UP000288805">
    <property type="component" value="Unassembled WGS sequence"/>
</dbReference>
<reference evidence="2 3" key="1">
    <citation type="journal article" date="2018" name="PLoS Genet.">
        <title>Population sequencing reveals clonal diversity and ancestral inbreeding in the grapevine cultivar Chardonnay.</title>
        <authorList>
            <person name="Roach M.J."/>
            <person name="Johnson D.L."/>
            <person name="Bohlmann J."/>
            <person name="van Vuuren H.J."/>
            <person name="Jones S.J."/>
            <person name="Pretorius I.S."/>
            <person name="Schmidt S.A."/>
            <person name="Borneman A.R."/>
        </authorList>
    </citation>
    <scope>NUCLEOTIDE SEQUENCE [LARGE SCALE GENOMIC DNA]</scope>
    <source>
        <strain evidence="3">cv. Chardonnay</strain>
        <tissue evidence="2">Leaf</tissue>
    </source>
</reference>
<dbReference type="EMBL" id="QGNW01000184">
    <property type="protein sequence ID" value="RVW87375.1"/>
    <property type="molecule type" value="Genomic_DNA"/>
</dbReference>
<dbReference type="CDD" id="cd14279">
    <property type="entry name" value="CUE"/>
    <property type="match status" value="1"/>
</dbReference>
<accession>A0A438HSF0</accession>
<evidence type="ECO:0000256" key="1">
    <source>
        <dbReference type="SAM" id="MobiDB-lite"/>
    </source>
</evidence>
<proteinExistence type="predicted"/>
<sequence>MSAGVCGKRVGFEEIFGSSSTSSKRSRCSTFGSPVRSSDFGSGSDDSVSVLLQMFPNLDREVCFHVLSLPSIRFLNFSFMKLMEWIWSCQISSVDAIPFPLAVG</sequence>
<evidence type="ECO:0000313" key="2">
    <source>
        <dbReference type="EMBL" id="RVW87375.1"/>
    </source>
</evidence>
<name>A0A438HSF0_VITVI</name>
<feature type="region of interest" description="Disordered" evidence="1">
    <location>
        <begin position="17"/>
        <end position="43"/>
    </location>
</feature>
<dbReference type="AlphaFoldDB" id="A0A438HSF0"/>
<organism evidence="2 3">
    <name type="scientific">Vitis vinifera</name>
    <name type="common">Grape</name>
    <dbReference type="NCBI Taxonomy" id="29760"/>
    <lineage>
        <taxon>Eukaryota</taxon>
        <taxon>Viridiplantae</taxon>
        <taxon>Streptophyta</taxon>
        <taxon>Embryophyta</taxon>
        <taxon>Tracheophyta</taxon>
        <taxon>Spermatophyta</taxon>
        <taxon>Magnoliopsida</taxon>
        <taxon>eudicotyledons</taxon>
        <taxon>Gunneridae</taxon>
        <taxon>Pentapetalae</taxon>
        <taxon>rosids</taxon>
        <taxon>Vitales</taxon>
        <taxon>Vitaceae</taxon>
        <taxon>Viteae</taxon>
        <taxon>Vitis</taxon>
    </lineage>
</organism>
<comment type="caution">
    <text evidence="2">The sequence shown here is derived from an EMBL/GenBank/DDBJ whole genome shotgun (WGS) entry which is preliminary data.</text>
</comment>
<evidence type="ECO:0000313" key="3">
    <source>
        <dbReference type="Proteomes" id="UP000288805"/>
    </source>
</evidence>